<comment type="caution">
    <text evidence="1">The sequence shown here is derived from an EMBL/GenBank/DDBJ whole genome shotgun (WGS) entry which is preliminary data.</text>
</comment>
<keyword evidence="2" id="KW-1185">Reference proteome</keyword>
<reference evidence="1 2" key="1">
    <citation type="journal article" date="2021" name="MBio">
        <title>Poor Competitiveness of Bradyrhizobium in Pigeon Pea Root Colonization in Indian Soils.</title>
        <authorList>
            <person name="Chalasani D."/>
            <person name="Basu A."/>
            <person name="Pullabhotla S.V.S.R.N."/>
            <person name="Jorrin B."/>
            <person name="Neal A.L."/>
            <person name="Poole P.S."/>
            <person name="Podile A.R."/>
            <person name="Tkacz A."/>
        </authorList>
    </citation>
    <scope>NUCLEOTIDE SEQUENCE [LARGE SCALE GENOMIC DNA]</scope>
    <source>
        <strain evidence="1 2">HU44</strain>
    </source>
</reference>
<evidence type="ECO:0000313" key="2">
    <source>
        <dbReference type="Proteomes" id="UP000757604"/>
    </source>
</evidence>
<name>A0ABS7H4T8_9HYPH</name>
<dbReference type="RefSeq" id="WP_220370221.1">
    <property type="nucleotide sequence ID" value="NZ_JAEUAO010000001.1"/>
</dbReference>
<dbReference type="Proteomes" id="UP000757604">
    <property type="component" value="Unassembled WGS sequence"/>
</dbReference>
<organism evidence="1 2">
    <name type="scientific">Rhizobium herbae</name>
    <dbReference type="NCBI Taxonomy" id="508661"/>
    <lineage>
        <taxon>Bacteria</taxon>
        <taxon>Pseudomonadati</taxon>
        <taxon>Pseudomonadota</taxon>
        <taxon>Alphaproteobacteria</taxon>
        <taxon>Hyphomicrobiales</taxon>
        <taxon>Rhizobiaceae</taxon>
        <taxon>Rhizobium/Agrobacterium group</taxon>
        <taxon>Rhizobium</taxon>
    </lineage>
</organism>
<protein>
    <submittedName>
        <fullName evidence="1">Uncharacterized protein</fullName>
    </submittedName>
</protein>
<accession>A0ABS7H4T8</accession>
<dbReference type="EMBL" id="JAEUAO010000001">
    <property type="protein sequence ID" value="MBW9062140.1"/>
    <property type="molecule type" value="Genomic_DNA"/>
</dbReference>
<gene>
    <name evidence="1" type="ORF">JNB71_02310</name>
</gene>
<proteinExistence type="predicted"/>
<sequence>MKTDDAWKQRADRVWLTQSACDLEDFRREVERTTQIGDYPHAAGVEKKKLTAAQPAWQTSGQFPGGRF</sequence>
<evidence type="ECO:0000313" key="1">
    <source>
        <dbReference type="EMBL" id="MBW9062140.1"/>
    </source>
</evidence>